<dbReference type="InterPro" id="IPR002347">
    <property type="entry name" value="SDR_fam"/>
</dbReference>
<evidence type="ECO:0000256" key="4">
    <source>
        <dbReference type="ARBA" id="ARBA00044050"/>
    </source>
</evidence>
<keyword evidence="13" id="KW-1185">Reference proteome</keyword>
<comment type="catalytic activity">
    <reaction evidence="3">
        <text>L-allo-threonine + NADP(+) = aminoacetone + CO2 + NADPH</text>
        <dbReference type="Rhea" id="RHEA:43524"/>
        <dbReference type="ChEBI" id="CHEBI:16526"/>
        <dbReference type="ChEBI" id="CHEBI:57783"/>
        <dbReference type="ChEBI" id="CHEBI:58320"/>
        <dbReference type="ChEBI" id="CHEBI:58349"/>
        <dbReference type="ChEBI" id="CHEBI:58585"/>
        <dbReference type="EC" id="1.1.1.381"/>
    </reaction>
</comment>
<dbReference type="RefSeq" id="WP_171837860.1">
    <property type="nucleotide sequence ID" value="NZ_CP053710.1"/>
</dbReference>
<comment type="function">
    <text evidence="9">NADP-dependent dehydrogenase with broad substrate specificity acting on 3-hydroxy acids. Catalyzes the NADP-dependent oxidation of L-allo-threonine to L-2-amino-3-keto-butyrate, which is spontaneously decarboxylated into aminoacetone. Also acts on D-threonine, L-serine, D-serine, D-3-hydroxyisobutyrate, L-3-hydroxyisobutyrate, D-glycerate and L-glycerate. Able to catalyze the reduction of the malonic semialdehyde to 3-hydroxypropionic acid. YdfG is apparently supplementing RutE, the presumed malonic semialdehyde reductase involved in pyrimidine degradation since both are able to detoxify malonic semialdehyde.</text>
</comment>
<dbReference type="EMBL" id="CP053710">
    <property type="protein sequence ID" value="QKE93380.1"/>
    <property type="molecule type" value="Genomic_DNA"/>
</dbReference>
<evidence type="ECO:0000256" key="3">
    <source>
        <dbReference type="ARBA" id="ARBA00043812"/>
    </source>
</evidence>
<dbReference type="AlphaFoldDB" id="A0A6M8HYG2"/>
<reference evidence="12 13" key="1">
    <citation type="journal article" date="2014" name="World J. Microbiol. Biotechnol.">
        <title>Biodiversity and physiological characteristics of Antarctic and Arctic lichens-associated bacteria.</title>
        <authorList>
            <person name="Lee Y.M."/>
            <person name="Kim E.H."/>
            <person name="Lee H.K."/>
            <person name="Hong S.G."/>
        </authorList>
    </citation>
    <scope>NUCLEOTIDE SEQUENCE [LARGE SCALE GENOMIC DNA]</scope>
    <source>
        <strain evidence="12 13">PAMC 26569</strain>
        <plasmid evidence="12">unnamed2</plasmid>
    </source>
</reference>
<dbReference type="InterPro" id="IPR036291">
    <property type="entry name" value="NAD(P)-bd_dom_sf"/>
</dbReference>
<evidence type="ECO:0000256" key="10">
    <source>
        <dbReference type="ARBA" id="ARBA00047274"/>
    </source>
</evidence>
<dbReference type="Proteomes" id="UP000500767">
    <property type="component" value="Plasmid unnamed2"/>
</dbReference>
<dbReference type="PANTHER" id="PTHR43086:SF3">
    <property type="entry name" value="NADP-DEPENDENT 3-HYDROXY ACID DEHYDROGENASE YDFG"/>
    <property type="match status" value="1"/>
</dbReference>
<dbReference type="PRINTS" id="PR00080">
    <property type="entry name" value="SDRFAMILY"/>
</dbReference>
<evidence type="ECO:0000256" key="11">
    <source>
        <dbReference type="RuleBase" id="RU000363"/>
    </source>
</evidence>
<organism evidence="12 13">
    <name type="scientific">Lichenicola cladoniae</name>
    <dbReference type="NCBI Taxonomy" id="1484109"/>
    <lineage>
        <taxon>Bacteria</taxon>
        <taxon>Pseudomonadati</taxon>
        <taxon>Pseudomonadota</taxon>
        <taxon>Alphaproteobacteria</taxon>
        <taxon>Acetobacterales</taxon>
        <taxon>Acetobacteraceae</taxon>
        <taxon>Lichenicola</taxon>
    </lineage>
</organism>
<evidence type="ECO:0000256" key="7">
    <source>
        <dbReference type="ARBA" id="ARBA00044271"/>
    </source>
</evidence>
<protein>
    <recommendedName>
        <fullName evidence="6">NADP-dependent 3-hydroxy acid dehydrogenase YdfG</fullName>
        <ecNumber evidence="4">1.1.1.298</ecNumber>
        <ecNumber evidence="5">1.1.1.381</ecNumber>
    </recommendedName>
    <alternativeName>
        <fullName evidence="8">L-allo-threonine dehydrogenase</fullName>
    </alternativeName>
    <alternativeName>
        <fullName evidence="7">Malonic semialdehyde reductase</fullName>
    </alternativeName>
</protein>
<proteinExistence type="inferred from homology"/>
<dbReference type="PIRSF" id="PIRSF000126">
    <property type="entry name" value="11-beta-HSD1"/>
    <property type="match status" value="1"/>
</dbReference>
<comment type="similarity">
    <text evidence="1 11">Belongs to the short-chain dehydrogenases/reductases (SDR) family.</text>
</comment>
<dbReference type="CDD" id="cd05233">
    <property type="entry name" value="SDR_c"/>
    <property type="match status" value="1"/>
</dbReference>
<evidence type="ECO:0000256" key="1">
    <source>
        <dbReference type="ARBA" id="ARBA00006484"/>
    </source>
</evidence>
<dbReference type="Pfam" id="PF00106">
    <property type="entry name" value="adh_short"/>
    <property type="match status" value="1"/>
</dbReference>
<dbReference type="PRINTS" id="PR00081">
    <property type="entry name" value="GDHRDH"/>
</dbReference>
<name>A0A6M8HYG2_9PROT</name>
<dbReference type="InterPro" id="IPR020904">
    <property type="entry name" value="Sc_DH/Rdtase_CS"/>
</dbReference>
<dbReference type="PROSITE" id="PS00061">
    <property type="entry name" value="ADH_SHORT"/>
    <property type="match status" value="1"/>
</dbReference>
<evidence type="ECO:0000313" key="12">
    <source>
        <dbReference type="EMBL" id="QKE93380.1"/>
    </source>
</evidence>
<gene>
    <name evidence="12" type="ORF">HN018_24615</name>
</gene>
<accession>A0A6M8HYG2</accession>
<sequence length="269" mass="28371">MNTPDKSKQPGTAIVTGASAGIGLVYAKRLAARGYDLILVARRSDRLDILATELRERFGVRVTPIKADLSNLDQLDSLVGRIEADETLTFLVNNAGTSTLALVADTSFAAIEAMNDLNIRALVRLSRAVLTGFKARNHGVIVNIGSVLGFRSLPISTVYSATKAYVLMFTRGLQAELTGTKVVIQLVAPAATATDIWEISGVPLTALDPSTVMTVDDMVDAALAGLDMGETLTMPSVESPGSLIDSYDAAGLDLLSASQNSAPASRYAR</sequence>
<evidence type="ECO:0000256" key="8">
    <source>
        <dbReference type="ARBA" id="ARBA00044349"/>
    </source>
</evidence>
<dbReference type="PANTHER" id="PTHR43086">
    <property type="entry name" value="VERY-LONG-CHAIN 3-OXOOACYL-COA REDUCTASE"/>
    <property type="match status" value="1"/>
</dbReference>
<dbReference type="EC" id="1.1.1.381" evidence="5"/>
<dbReference type="KEGG" id="lck:HN018_24615"/>
<dbReference type="Gene3D" id="3.40.50.720">
    <property type="entry name" value="NAD(P)-binding Rossmann-like Domain"/>
    <property type="match status" value="1"/>
</dbReference>
<evidence type="ECO:0000256" key="2">
    <source>
        <dbReference type="ARBA" id="ARBA00023002"/>
    </source>
</evidence>
<dbReference type="GO" id="GO:0035527">
    <property type="term" value="F:3-hydroxypropionate dehydrogenase (NADP+) activity"/>
    <property type="evidence" value="ECO:0007669"/>
    <property type="project" value="UniProtKB-EC"/>
</dbReference>
<evidence type="ECO:0000256" key="6">
    <source>
        <dbReference type="ARBA" id="ARBA00044065"/>
    </source>
</evidence>
<geneLocation type="plasmid" evidence="12 13">
    <name>unnamed2</name>
</geneLocation>
<evidence type="ECO:0000256" key="9">
    <source>
        <dbReference type="ARBA" id="ARBA00045650"/>
    </source>
</evidence>
<keyword evidence="12" id="KW-0614">Plasmid</keyword>
<evidence type="ECO:0000313" key="13">
    <source>
        <dbReference type="Proteomes" id="UP000500767"/>
    </source>
</evidence>
<evidence type="ECO:0000256" key="5">
    <source>
        <dbReference type="ARBA" id="ARBA00044059"/>
    </source>
</evidence>
<comment type="catalytic activity">
    <reaction evidence="10">
        <text>3-hydroxypropanoate + NADP(+) = 3-oxopropanoate + NADPH + H(+)</text>
        <dbReference type="Rhea" id="RHEA:26438"/>
        <dbReference type="ChEBI" id="CHEBI:15378"/>
        <dbReference type="ChEBI" id="CHEBI:16510"/>
        <dbReference type="ChEBI" id="CHEBI:33190"/>
        <dbReference type="ChEBI" id="CHEBI:57783"/>
        <dbReference type="ChEBI" id="CHEBI:58349"/>
        <dbReference type="EC" id="1.1.1.298"/>
    </reaction>
</comment>
<keyword evidence="2" id="KW-0560">Oxidoreductase</keyword>
<dbReference type="EC" id="1.1.1.298" evidence="4"/>
<dbReference type="SUPFAM" id="SSF51735">
    <property type="entry name" value="NAD(P)-binding Rossmann-fold domains"/>
    <property type="match status" value="1"/>
</dbReference>